<dbReference type="InterPro" id="IPR016181">
    <property type="entry name" value="Acyl_CoA_acyltransferase"/>
</dbReference>
<dbReference type="InterPro" id="IPR050680">
    <property type="entry name" value="YpeA/RimI_acetyltransf"/>
</dbReference>
<name>A0A8J2YFD0_9BACL</name>
<gene>
    <name evidence="4" type="ORF">GCM10011391_20450</name>
</gene>
<accession>A0A8J2YFD0</accession>
<dbReference type="GO" id="GO:0016747">
    <property type="term" value="F:acyltransferase activity, transferring groups other than amino-acyl groups"/>
    <property type="evidence" value="ECO:0007669"/>
    <property type="project" value="InterPro"/>
</dbReference>
<dbReference type="InterPro" id="IPR000182">
    <property type="entry name" value="GNAT_dom"/>
</dbReference>
<dbReference type="EMBL" id="BMIR01000008">
    <property type="protein sequence ID" value="GGE41595.1"/>
    <property type="molecule type" value="Genomic_DNA"/>
</dbReference>
<dbReference type="AlphaFoldDB" id="A0A8J2YFD0"/>
<dbReference type="Pfam" id="PF00583">
    <property type="entry name" value="Acetyltransf_1"/>
    <property type="match status" value="1"/>
</dbReference>
<dbReference type="Gene3D" id="3.40.630.30">
    <property type="match status" value="1"/>
</dbReference>
<dbReference type="PANTHER" id="PTHR43420">
    <property type="entry name" value="ACETYLTRANSFERASE"/>
    <property type="match status" value="1"/>
</dbReference>
<evidence type="ECO:0000259" key="3">
    <source>
        <dbReference type="PROSITE" id="PS51186"/>
    </source>
</evidence>
<dbReference type="CDD" id="cd04301">
    <property type="entry name" value="NAT_SF"/>
    <property type="match status" value="1"/>
</dbReference>
<comment type="caution">
    <text evidence="4">The sequence shown here is derived from an EMBL/GenBank/DDBJ whole genome shotgun (WGS) entry which is preliminary data.</text>
</comment>
<sequence>MPVFKFIPIDQEYLKQHLADFIRIKNDQALDYWEESHFLQDREGKWAYSLALEEQGQLRGYIIASVDHSQLTVHIHKFMMAPEVRGKGYGTQLFRAFLRRLSSAPYRDISLKVHESNRAKHLYERLGFITLDDRSEYHFMKREHQSMGQGTDQP</sequence>
<reference evidence="4" key="1">
    <citation type="journal article" date="2014" name="Int. J. Syst. Evol. Microbiol.">
        <title>Complete genome sequence of Corynebacterium casei LMG S-19264T (=DSM 44701T), isolated from a smear-ripened cheese.</title>
        <authorList>
            <consortium name="US DOE Joint Genome Institute (JGI-PGF)"/>
            <person name="Walter F."/>
            <person name="Albersmeier A."/>
            <person name="Kalinowski J."/>
            <person name="Ruckert C."/>
        </authorList>
    </citation>
    <scope>NUCLEOTIDE SEQUENCE</scope>
    <source>
        <strain evidence="4">CGMCC 1.15371</strain>
    </source>
</reference>
<reference evidence="4" key="2">
    <citation type="submission" date="2020-09" db="EMBL/GenBank/DDBJ databases">
        <authorList>
            <person name="Sun Q."/>
            <person name="Zhou Y."/>
        </authorList>
    </citation>
    <scope>NUCLEOTIDE SEQUENCE</scope>
    <source>
        <strain evidence="4">CGMCC 1.15371</strain>
    </source>
</reference>
<dbReference type="SUPFAM" id="SSF55729">
    <property type="entry name" value="Acyl-CoA N-acyltransferases (Nat)"/>
    <property type="match status" value="1"/>
</dbReference>
<feature type="domain" description="N-acetyltransferase" evidence="3">
    <location>
        <begin position="9"/>
        <end position="152"/>
    </location>
</feature>
<evidence type="ECO:0000256" key="1">
    <source>
        <dbReference type="ARBA" id="ARBA00022679"/>
    </source>
</evidence>
<evidence type="ECO:0000256" key="2">
    <source>
        <dbReference type="ARBA" id="ARBA00023315"/>
    </source>
</evidence>
<evidence type="ECO:0000313" key="5">
    <source>
        <dbReference type="Proteomes" id="UP000628775"/>
    </source>
</evidence>
<keyword evidence="2" id="KW-0012">Acyltransferase</keyword>
<keyword evidence="1" id="KW-0808">Transferase</keyword>
<dbReference type="RefSeq" id="WP_188693116.1">
    <property type="nucleotide sequence ID" value="NZ_BMIR01000008.1"/>
</dbReference>
<protein>
    <recommendedName>
        <fullName evidence="3">N-acetyltransferase domain-containing protein</fullName>
    </recommendedName>
</protein>
<dbReference type="PROSITE" id="PS51186">
    <property type="entry name" value="GNAT"/>
    <property type="match status" value="1"/>
</dbReference>
<keyword evidence="5" id="KW-1185">Reference proteome</keyword>
<proteinExistence type="predicted"/>
<evidence type="ECO:0000313" key="4">
    <source>
        <dbReference type="EMBL" id="GGE41595.1"/>
    </source>
</evidence>
<organism evidence="4 5">
    <name type="scientific">Pullulanibacillus camelliae</name>
    <dbReference type="NCBI Taxonomy" id="1707096"/>
    <lineage>
        <taxon>Bacteria</taxon>
        <taxon>Bacillati</taxon>
        <taxon>Bacillota</taxon>
        <taxon>Bacilli</taxon>
        <taxon>Bacillales</taxon>
        <taxon>Sporolactobacillaceae</taxon>
        <taxon>Pullulanibacillus</taxon>
    </lineage>
</organism>
<dbReference type="Proteomes" id="UP000628775">
    <property type="component" value="Unassembled WGS sequence"/>
</dbReference>